<gene>
    <name evidence="3" type="ORF">GM51_20205</name>
</gene>
<protein>
    <recommendedName>
        <fullName evidence="2">Putative Flp pilus-assembly TadG-like N-terminal domain-containing protein</fullName>
    </recommendedName>
</protein>
<sequence length="147" mass="15541">MNLRKLVERDEGSILLFGIGLSVAGLMIATVSINVASLWVTRNVLDGIADGAALSAAQAVNTDAIYRDGLGTNLRLNENLARAKVKQYVEAANVRAQVEQFSVRSVEVSGTSVTVTVQASPRTAFGYLIPISTPVVVSAAKAINKVR</sequence>
<organism evidence="3">
    <name type="scientific">freshwater metagenome</name>
    <dbReference type="NCBI Taxonomy" id="449393"/>
    <lineage>
        <taxon>unclassified sequences</taxon>
        <taxon>metagenomes</taxon>
        <taxon>ecological metagenomes</taxon>
    </lineage>
</organism>
<evidence type="ECO:0000259" key="2">
    <source>
        <dbReference type="Pfam" id="PF13400"/>
    </source>
</evidence>
<dbReference type="Pfam" id="PF13400">
    <property type="entry name" value="Tad"/>
    <property type="match status" value="1"/>
</dbReference>
<dbReference type="InterPro" id="IPR028087">
    <property type="entry name" value="Tad_N"/>
</dbReference>
<reference evidence="3" key="1">
    <citation type="submission" date="2014-06" db="EMBL/GenBank/DDBJ databases">
        <title>Key roles for freshwater Actinobacteria revealed by deep metagenomic sequencing.</title>
        <authorList>
            <person name="Ghai R."/>
            <person name="Mizuno C.M."/>
            <person name="Picazo A."/>
            <person name="Camacho A."/>
            <person name="Rodriguez-Valera F."/>
        </authorList>
    </citation>
    <scope>NUCLEOTIDE SEQUENCE</scope>
</reference>
<keyword evidence="1" id="KW-0472">Membrane</keyword>
<proteinExistence type="predicted"/>
<accession>A0A094S5V9</accession>
<comment type="caution">
    <text evidence="3">The sequence shown here is derived from an EMBL/GenBank/DDBJ whole genome shotgun (WGS) entry which is preliminary data.</text>
</comment>
<keyword evidence="1" id="KW-1133">Transmembrane helix</keyword>
<dbReference type="EMBL" id="JNSL01000194">
    <property type="protein sequence ID" value="KGA13273.1"/>
    <property type="molecule type" value="Genomic_DNA"/>
</dbReference>
<dbReference type="AlphaFoldDB" id="A0A094S5V9"/>
<name>A0A094S5V9_9ZZZZ</name>
<evidence type="ECO:0000256" key="1">
    <source>
        <dbReference type="SAM" id="Phobius"/>
    </source>
</evidence>
<feature type="transmembrane region" description="Helical" evidence="1">
    <location>
        <begin position="12"/>
        <end position="40"/>
    </location>
</feature>
<keyword evidence="1" id="KW-0812">Transmembrane</keyword>
<feature type="domain" description="Putative Flp pilus-assembly TadG-like N-terminal" evidence="2">
    <location>
        <begin position="12"/>
        <end position="59"/>
    </location>
</feature>
<evidence type="ECO:0000313" key="3">
    <source>
        <dbReference type="EMBL" id="KGA13273.1"/>
    </source>
</evidence>